<evidence type="ECO:0000313" key="3">
    <source>
        <dbReference type="EMBL" id="MEC4722884.1"/>
    </source>
</evidence>
<dbReference type="Pfam" id="PF11604">
    <property type="entry name" value="CusF_Ec"/>
    <property type="match status" value="1"/>
</dbReference>
<feature type="signal peptide" evidence="2">
    <location>
        <begin position="1"/>
        <end position="23"/>
    </location>
</feature>
<dbReference type="Proteomes" id="UP001352263">
    <property type="component" value="Unassembled WGS sequence"/>
</dbReference>
<evidence type="ECO:0000313" key="4">
    <source>
        <dbReference type="Proteomes" id="UP001352263"/>
    </source>
</evidence>
<protein>
    <submittedName>
        <fullName evidence="3">Copper-binding protein</fullName>
    </submittedName>
</protein>
<dbReference type="InterPro" id="IPR021647">
    <property type="entry name" value="CusF_Ec"/>
</dbReference>
<reference evidence="3 4" key="1">
    <citation type="submission" date="2023-10" db="EMBL/GenBank/DDBJ databases">
        <title>Noviherbaspirillum sp. CPCC 100848 genome assembly.</title>
        <authorList>
            <person name="Li X.Y."/>
            <person name="Fang X.M."/>
        </authorList>
    </citation>
    <scope>NUCLEOTIDE SEQUENCE [LARGE SCALE GENOMIC DNA]</scope>
    <source>
        <strain evidence="3 4">CPCC 100848</strain>
    </source>
</reference>
<evidence type="ECO:0000256" key="2">
    <source>
        <dbReference type="SAM" id="SignalP"/>
    </source>
</evidence>
<keyword evidence="4" id="KW-1185">Reference proteome</keyword>
<name>A0ABU6JGU6_9BURK</name>
<gene>
    <name evidence="3" type="ORF">RY831_27365</name>
</gene>
<dbReference type="RefSeq" id="WP_151638629.1">
    <property type="nucleotide sequence ID" value="NZ_JAWIIV010000038.1"/>
</dbReference>
<feature type="region of interest" description="Disordered" evidence="1">
    <location>
        <begin position="29"/>
        <end position="49"/>
    </location>
</feature>
<evidence type="ECO:0000256" key="1">
    <source>
        <dbReference type="SAM" id="MobiDB-lite"/>
    </source>
</evidence>
<dbReference type="EMBL" id="JAWIIV010000038">
    <property type="protein sequence ID" value="MEC4722884.1"/>
    <property type="molecule type" value="Genomic_DNA"/>
</dbReference>
<keyword evidence="2" id="KW-0732">Signal</keyword>
<sequence>MKKIVNLAIITALLSAAPFGVYAASDSAASASPSATSSASADAMSEGEIRKVDKDAKKITIKHGELKNLDMPAMTMVFQVKDPAMLDKVKQGDKVSFVAEKVGGQFTVTQIEVKQ</sequence>
<proteinExistence type="predicted"/>
<accession>A0ABU6JGU6</accession>
<dbReference type="Gene3D" id="2.40.50.320">
    <property type="entry name" value="Copper binding periplasmic protein CusF"/>
    <property type="match status" value="1"/>
</dbReference>
<feature type="compositionally biased region" description="Low complexity" evidence="1">
    <location>
        <begin position="29"/>
        <end position="44"/>
    </location>
</feature>
<feature type="chain" id="PRO_5045687041" evidence="2">
    <location>
        <begin position="24"/>
        <end position="115"/>
    </location>
</feature>
<dbReference type="InterPro" id="IPR042230">
    <property type="entry name" value="CusF_sf"/>
</dbReference>
<organism evidence="3 4">
    <name type="scientific">Noviherbaspirillum album</name>
    <dbReference type="NCBI Taxonomy" id="3080276"/>
    <lineage>
        <taxon>Bacteria</taxon>
        <taxon>Pseudomonadati</taxon>
        <taxon>Pseudomonadota</taxon>
        <taxon>Betaproteobacteria</taxon>
        <taxon>Burkholderiales</taxon>
        <taxon>Oxalobacteraceae</taxon>
        <taxon>Noviherbaspirillum</taxon>
    </lineage>
</organism>
<comment type="caution">
    <text evidence="3">The sequence shown here is derived from an EMBL/GenBank/DDBJ whole genome shotgun (WGS) entry which is preliminary data.</text>
</comment>